<keyword evidence="2" id="KW-0732">Signal</keyword>
<dbReference type="InterPro" id="IPR011041">
    <property type="entry name" value="Quinoprot_gluc/sorb_DH_b-prop"/>
</dbReference>
<dbReference type="RefSeq" id="WP_073359174.1">
    <property type="nucleotide sequence ID" value="NZ_FNTL01000004.1"/>
</dbReference>
<gene>
    <name evidence="4" type="ORF">SAMN04490220_8294</name>
</gene>
<dbReference type="OrthoDB" id="9770043at2"/>
<dbReference type="Gene3D" id="2.120.10.30">
    <property type="entry name" value="TolB, C-terminal domain"/>
    <property type="match status" value="1"/>
</dbReference>
<dbReference type="InterPro" id="IPR012938">
    <property type="entry name" value="Glc/Sorbosone_DH"/>
</dbReference>
<dbReference type="SUPFAM" id="SSF50952">
    <property type="entry name" value="Soluble quinoprotein glucose dehydrogenase"/>
    <property type="match status" value="1"/>
</dbReference>
<evidence type="ECO:0000313" key="4">
    <source>
        <dbReference type="EMBL" id="SEE54555.1"/>
    </source>
</evidence>
<organism evidence="4 5">
    <name type="scientific">Rhodococcus jostii</name>
    <dbReference type="NCBI Taxonomy" id="132919"/>
    <lineage>
        <taxon>Bacteria</taxon>
        <taxon>Bacillati</taxon>
        <taxon>Actinomycetota</taxon>
        <taxon>Actinomycetes</taxon>
        <taxon>Mycobacteriales</taxon>
        <taxon>Nocardiaceae</taxon>
        <taxon>Rhodococcus</taxon>
    </lineage>
</organism>
<feature type="region of interest" description="Disordered" evidence="1">
    <location>
        <begin position="360"/>
        <end position="384"/>
    </location>
</feature>
<dbReference type="Pfam" id="PF07995">
    <property type="entry name" value="GSDH"/>
    <property type="match status" value="1"/>
</dbReference>
<dbReference type="EMBL" id="FNTL01000004">
    <property type="protein sequence ID" value="SEE54555.1"/>
    <property type="molecule type" value="Genomic_DNA"/>
</dbReference>
<name>A0A1H5JPP4_RHOJO</name>
<evidence type="ECO:0000256" key="1">
    <source>
        <dbReference type="SAM" id="MobiDB-lite"/>
    </source>
</evidence>
<feature type="chain" id="PRO_5010231100" evidence="2">
    <location>
        <begin position="29"/>
        <end position="384"/>
    </location>
</feature>
<dbReference type="PROSITE" id="PS51257">
    <property type="entry name" value="PROKAR_LIPOPROTEIN"/>
    <property type="match status" value="1"/>
</dbReference>
<accession>A0A1H5JPP4</accession>
<evidence type="ECO:0000256" key="2">
    <source>
        <dbReference type="SAM" id="SignalP"/>
    </source>
</evidence>
<reference evidence="5" key="1">
    <citation type="submission" date="2016-10" db="EMBL/GenBank/DDBJ databases">
        <authorList>
            <person name="Varghese N."/>
        </authorList>
    </citation>
    <scope>NUCLEOTIDE SEQUENCE [LARGE SCALE GENOMIC DNA]</scope>
    <source>
        <strain evidence="5">DSM 44719</strain>
    </source>
</reference>
<dbReference type="AlphaFoldDB" id="A0A1H5JPP4"/>
<evidence type="ECO:0000259" key="3">
    <source>
        <dbReference type="Pfam" id="PF07995"/>
    </source>
</evidence>
<protein>
    <submittedName>
        <fullName evidence="4">Glucose/arabinose dehydrogenase, beta-propeller fold</fullName>
    </submittedName>
</protein>
<feature type="domain" description="Glucose/Sorbosone dehydrogenase" evidence="3">
    <location>
        <begin position="93"/>
        <end position="229"/>
    </location>
</feature>
<feature type="signal peptide" evidence="2">
    <location>
        <begin position="1"/>
        <end position="28"/>
    </location>
</feature>
<proteinExistence type="predicted"/>
<evidence type="ECO:0000313" key="5">
    <source>
        <dbReference type="Proteomes" id="UP000183407"/>
    </source>
</evidence>
<feature type="region of interest" description="Disordered" evidence="1">
    <location>
        <begin position="37"/>
        <end position="81"/>
    </location>
</feature>
<sequence>MMVGGRRRTASGRSVMAMSVLCVTAVLAAGCAKFDDSASSPFTPEPTGASGAEVEPENPPPSTTTTPPPSGPLGPCQDPDPSVIATCLDTTGGLVVLPDGATALVAERRTGRILQVAQGQTPREIAHVDVDGSSDGGLLDIALSPSFVEDNLIYAYVTTPTDNRVVRIAPGDSAKEVLGGIPRGDAGNAGSLEFSGDELMVLTGNTGNPAAAADPASLAGKLLKVTALSPAPTPAQPRPQVVLTGIGTAGGVCVDPGVAVWVTDRTPLEDRLLRVSADGAVSSPVWTWPERPGVGGCVAAGDVVAVSLSTAKAMSALAADPGTGAVTTAPGVIVQDRYGQLGGAALGPDGLIWVSTVNKTGGQPGPNDDRVIKMPLPSGGGGFD</sequence>
<dbReference type="Proteomes" id="UP000183407">
    <property type="component" value="Unassembled WGS sequence"/>
</dbReference>
<dbReference type="InterPro" id="IPR011042">
    <property type="entry name" value="6-blade_b-propeller_TolB-like"/>
</dbReference>
<feature type="compositionally biased region" description="Pro residues" evidence="1">
    <location>
        <begin position="57"/>
        <end position="72"/>
    </location>
</feature>